<dbReference type="EMBL" id="NIRI02000042">
    <property type="protein sequence ID" value="KAG5450851.1"/>
    <property type="molecule type" value="Genomic_DNA"/>
</dbReference>
<dbReference type="InterPro" id="IPR002108">
    <property type="entry name" value="ADF-H"/>
</dbReference>
<evidence type="ECO:0000256" key="3">
    <source>
        <dbReference type="ARBA" id="ARBA00010055"/>
    </source>
</evidence>
<dbReference type="GO" id="GO:0003779">
    <property type="term" value="F:actin binding"/>
    <property type="evidence" value="ECO:0007669"/>
    <property type="project" value="InterPro"/>
</dbReference>
<reference evidence="8 9" key="1">
    <citation type="journal article" date="2018" name="Biotechnol. Adv.">
        <title>Improved genomic resources and new bioinformatic workflow for the carcinogenic parasite Clonorchis sinensis: Biotechnological implications.</title>
        <authorList>
            <person name="Wang D."/>
            <person name="Korhonen P.K."/>
            <person name="Gasser R.B."/>
            <person name="Young N.D."/>
        </authorList>
    </citation>
    <scope>NUCLEOTIDE SEQUENCE [LARGE SCALE GENOMIC DNA]</scope>
    <source>
        <strain evidence="8">Cs-k2</strain>
    </source>
</reference>
<dbReference type="SMART" id="SM00102">
    <property type="entry name" value="ADF"/>
    <property type="match status" value="1"/>
</dbReference>
<organism evidence="8 9">
    <name type="scientific">Clonorchis sinensis</name>
    <name type="common">Chinese liver fluke</name>
    <dbReference type="NCBI Taxonomy" id="79923"/>
    <lineage>
        <taxon>Eukaryota</taxon>
        <taxon>Metazoa</taxon>
        <taxon>Spiralia</taxon>
        <taxon>Lophotrochozoa</taxon>
        <taxon>Platyhelminthes</taxon>
        <taxon>Trematoda</taxon>
        <taxon>Digenea</taxon>
        <taxon>Opisthorchiida</taxon>
        <taxon>Opisthorchiata</taxon>
        <taxon>Opisthorchiidae</taxon>
        <taxon>Clonorchis</taxon>
    </lineage>
</organism>
<dbReference type="Pfam" id="PF00241">
    <property type="entry name" value="Cofilin_ADF"/>
    <property type="match status" value="1"/>
</dbReference>
<evidence type="ECO:0000256" key="4">
    <source>
        <dbReference type="ARBA" id="ARBA00022490"/>
    </source>
</evidence>
<dbReference type="InterPro" id="IPR029006">
    <property type="entry name" value="ADF-H/Gelsolin-like_dom_sf"/>
</dbReference>
<keyword evidence="4" id="KW-0963">Cytoplasm</keyword>
<dbReference type="PROSITE" id="PS51263">
    <property type="entry name" value="ADF_H"/>
    <property type="match status" value="1"/>
</dbReference>
<dbReference type="FunFam" id="3.40.20.10:FF:000026">
    <property type="entry name" value="Glia maturation factor"/>
    <property type="match status" value="1"/>
</dbReference>
<dbReference type="GO" id="GO:0071933">
    <property type="term" value="F:Arp2/3 complex binding"/>
    <property type="evidence" value="ECO:0007669"/>
    <property type="project" value="InterPro"/>
</dbReference>
<evidence type="ECO:0000256" key="6">
    <source>
        <dbReference type="PIRNR" id="PIRNR001788"/>
    </source>
</evidence>
<dbReference type="GO" id="GO:0071846">
    <property type="term" value="P:actin filament debranching"/>
    <property type="evidence" value="ECO:0007669"/>
    <property type="project" value="InterPro"/>
</dbReference>
<dbReference type="SUPFAM" id="SSF55753">
    <property type="entry name" value="Actin depolymerizing proteins"/>
    <property type="match status" value="1"/>
</dbReference>
<comment type="similarity">
    <text evidence="3 6">Belongs to the actin-binding proteins ADF family. GMF subfamily.</text>
</comment>
<dbReference type="GO" id="GO:0030864">
    <property type="term" value="C:cortical actin cytoskeleton"/>
    <property type="evidence" value="ECO:0007669"/>
    <property type="project" value="TreeGrafter"/>
</dbReference>
<name>A0A8T1MQ17_CLOSI</name>
<evidence type="ECO:0000256" key="5">
    <source>
        <dbReference type="ARBA" id="ARBA00023242"/>
    </source>
</evidence>
<evidence type="ECO:0000313" key="8">
    <source>
        <dbReference type="EMBL" id="KAG5450851.1"/>
    </source>
</evidence>
<comment type="caution">
    <text evidence="8">The sequence shown here is derived from an EMBL/GenBank/DDBJ whole genome shotgun (WGS) entry which is preliminary data.</text>
</comment>
<comment type="subcellular location">
    <subcellularLocation>
        <location evidence="2">Cytoplasm</location>
    </subcellularLocation>
    <subcellularLocation>
        <location evidence="1">Nucleus</location>
    </subcellularLocation>
</comment>
<dbReference type="Proteomes" id="UP000286415">
    <property type="component" value="Unassembled WGS sequence"/>
</dbReference>
<dbReference type="InterPro" id="IPR011171">
    <property type="entry name" value="GMF"/>
</dbReference>
<dbReference type="PIRSF" id="PIRSF001788">
    <property type="entry name" value="GMF-beta"/>
    <property type="match status" value="1"/>
</dbReference>
<reference evidence="8 9" key="2">
    <citation type="journal article" date="2021" name="Genomics">
        <title>High-quality reference genome for Clonorchis sinensis.</title>
        <authorList>
            <person name="Young N.D."/>
            <person name="Stroehlein A.J."/>
            <person name="Kinkar L."/>
            <person name="Wang T."/>
            <person name="Sohn W.M."/>
            <person name="Chang B.C.H."/>
            <person name="Kaur P."/>
            <person name="Weisz D."/>
            <person name="Dudchenko O."/>
            <person name="Aiden E.L."/>
            <person name="Korhonen P.K."/>
            <person name="Gasser R.B."/>
        </authorList>
    </citation>
    <scope>NUCLEOTIDE SEQUENCE [LARGE SCALE GENOMIC DNA]</scope>
    <source>
        <strain evidence="8">Cs-k2</strain>
    </source>
</reference>
<dbReference type="OrthoDB" id="3919494at2759"/>
<dbReference type="PANTHER" id="PTHR11249">
    <property type="entry name" value="GLIAL FACTOR NATURATION FACTOR"/>
    <property type="match status" value="1"/>
</dbReference>
<dbReference type="Gene3D" id="3.40.20.10">
    <property type="entry name" value="Severin"/>
    <property type="match status" value="1"/>
</dbReference>
<dbReference type="GO" id="GO:0034316">
    <property type="term" value="P:negative regulation of Arp2/3 complex-mediated actin nucleation"/>
    <property type="evidence" value="ECO:0007669"/>
    <property type="project" value="TreeGrafter"/>
</dbReference>
<protein>
    <submittedName>
        <fullName evidence="8">Glia maturation factor beta</fullName>
    </submittedName>
</protein>
<dbReference type="PANTHER" id="PTHR11249:SF2">
    <property type="entry name" value="GLIA MATURATION FACTOR"/>
    <property type="match status" value="1"/>
</dbReference>
<dbReference type="CDD" id="cd11283">
    <property type="entry name" value="ADF_GMF-beta_like"/>
    <property type="match status" value="1"/>
</dbReference>
<dbReference type="GO" id="GO:0005634">
    <property type="term" value="C:nucleus"/>
    <property type="evidence" value="ECO:0007669"/>
    <property type="project" value="UniProtKB-SubCell"/>
</dbReference>
<keyword evidence="9" id="KW-1185">Reference proteome</keyword>
<dbReference type="AlphaFoldDB" id="A0A8T1MQ17"/>
<evidence type="ECO:0000313" key="9">
    <source>
        <dbReference type="Proteomes" id="UP000286415"/>
    </source>
</evidence>
<evidence type="ECO:0000256" key="1">
    <source>
        <dbReference type="ARBA" id="ARBA00004123"/>
    </source>
</evidence>
<sequence length="141" mass="16376">MSKPEVAAVSSEASETLQKFKFRKSKTHDVLILKIDRKSLLIEQENFMEDVPLDNLVDELPSHEPRYVLVIYRYEKELGRVVYPYCMVFSTPEGCPPMLKMLYTASLPSVVEKSGVGKVFELRDVEDFSEAWLREQLENER</sequence>
<keyword evidence="5" id="KW-0539">Nucleus</keyword>
<gene>
    <name evidence="8" type="ORF">CSKR_110129</name>
</gene>
<accession>A0A8T1MQ17</accession>
<evidence type="ECO:0000256" key="2">
    <source>
        <dbReference type="ARBA" id="ARBA00004496"/>
    </source>
</evidence>
<proteinExistence type="inferred from homology"/>
<evidence type="ECO:0000259" key="7">
    <source>
        <dbReference type="PROSITE" id="PS51263"/>
    </source>
</evidence>
<feature type="domain" description="ADF-H" evidence="7">
    <location>
        <begin position="5"/>
        <end position="138"/>
    </location>
</feature>